<evidence type="ECO:0000256" key="6">
    <source>
        <dbReference type="SAM" id="MobiDB-lite"/>
    </source>
</evidence>
<dbReference type="OrthoDB" id="185373at2759"/>
<evidence type="ECO:0000313" key="8">
    <source>
        <dbReference type="Proteomes" id="UP000799772"/>
    </source>
</evidence>
<feature type="region of interest" description="Disordered" evidence="6">
    <location>
        <begin position="588"/>
        <end position="611"/>
    </location>
</feature>
<proteinExistence type="inferred from homology"/>
<feature type="compositionally biased region" description="Polar residues" evidence="6">
    <location>
        <begin position="928"/>
        <end position="939"/>
    </location>
</feature>
<evidence type="ECO:0008006" key="9">
    <source>
        <dbReference type="Google" id="ProtNLM"/>
    </source>
</evidence>
<feature type="repeat" description="PPR" evidence="5">
    <location>
        <begin position="821"/>
        <end position="855"/>
    </location>
</feature>
<dbReference type="PANTHER" id="PTHR47447">
    <property type="entry name" value="OS03G0856100 PROTEIN"/>
    <property type="match status" value="1"/>
</dbReference>
<dbReference type="InterPro" id="IPR011990">
    <property type="entry name" value="TPR-like_helical_dom_sf"/>
</dbReference>
<dbReference type="Proteomes" id="UP000799772">
    <property type="component" value="Unassembled WGS sequence"/>
</dbReference>
<reference evidence="7" key="1">
    <citation type="journal article" date="2020" name="Stud. Mycol.">
        <title>101 Dothideomycetes genomes: a test case for predicting lifestyles and emergence of pathogens.</title>
        <authorList>
            <person name="Haridas S."/>
            <person name="Albert R."/>
            <person name="Binder M."/>
            <person name="Bloem J."/>
            <person name="Labutti K."/>
            <person name="Salamov A."/>
            <person name="Andreopoulos B."/>
            <person name="Baker S."/>
            <person name="Barry K."/>
            <person name="Bills G."/>
            <person name="Bluhm B."/>
            <person name="Cannon C."/>
            <person name="Castanera R."/>
            <person name="Culley D."/>
            <person name="Daum C."/>
            <person name="Ezra D."/>
            <person name="Gonzalez J."/>
            <person name="Henrissat B."/>
            <person name="Kuo A."/>
            <person name="Liang C."/>
            <person name="Lipzen A."/>
            <person name="Lutzoni F."/>
            <person name="Magnuson J."/>
            <person name="Mondo S."/>
            <person name="Nolan M."/>
            <person name="Ohm R."/>
            <person name="Pangilinan J."/>
            <person name="Park H.-J."/>
            <person name="Ramirez L."/>
            <person name="Alfaro M."/>
            <person name="Sun H."/>
            <person name="Tritt A."/>
            <person name="Yoshinaga Y."/>
            <person name="Zwiers L.-H."/>
            <person name="Turgeon B."/>
            <person name="Goodwin S."/>
            <person name="Spatafora J."/>
            <person name="Crous P."/>
            <person name="Grigoriev I."/>
        </authorList>
    </citation>
    <scope>NUCLEOTIDE SEQUENCE</scope>
    <source>
        <strain evidence="7">CBS 133067</strain>
    </source>
</reference>
<dbReference type="PANTHER" id="PTHR47447:SF17">
    <property type="entry name" value="OS12G0638900 PROTEIN"/>
    <property type="match status" value="1"/>
</dbReference>
<comment type="caution">
    <text evidence="7">The sequence shown here is derived from an EMBL/GenBank/DDBJ whole genome shotgun (WGS) entry which is preliminary data.</text>
</comment>
<evidence type="ECO:0000256" key="2">
    <source>
        <dbReference type="ARBA" id="ARBA00022737"/>
    </source>
</evidence>
<dbReference type="Gene3D" id="1.25.40.10">
    <property type="entry name" value="Tetratricopeptide repeat domain"/>
    <property type="match status" value="3"/>
</dbReference>
<dbReference type="Pfam" id="PF01535">
    <property type="entry name" value="PPR"/>
    <property type="match status" value="2"/>
</dbReference>
<feature type="repeat" description="PPR" evidence="5">
    <location>
        <begin position="516"/>
        <end position="550"/>
    </location>
</feature>
<dbReference type="InterPro" id="IPR002885">
    <property type="entry name" value="PPR_rpt"/>
</dbReference>
<dbReference type="Pfam" id="PF13041">
    <property type="entry name" value="PPR_2"/>
    <property type="match status" value="1"/>
</dbReference>
<keyword evidence="2" id="KW-0677">Repeat</keyword>
<name>A0A9P4ISV5_9PEZI</name>
<gene>
    <name evidence="7" type="ORF">NA57DRAFT_50712</name>
</gene>
<evidence type="ECO:0000256" key="3">
    <source>
        <dbReference type="ARBA" id="ARBA00044493"/>
    </source>
</evidence>
<accession>A0A9P4ISV5</accession>
<evidence type="ECO:0000256" key="5">
    <source>
        <dbReference type="PROSITE-ProRule" id="PRU00708"/>
    </source>
</evidence>
<keyword evidence="8" id="KW-1185">Reference proteome</keyword>
<dbReference type="EMBL" id="ML978121">
    <property type="protein sequence ID" value="KAF2103847.1"/>
    <property type="molecule type" value="Genomic_DNA"/>
</dbReference>
<dbReference type="AlphaFoldDB" id="A0A9P4ISV5"/>
<protein>
    <recommendedName>
        <fullName evidence="9">Pentatricopeptide repeat-containing protein</fullName>
    </recommendedName>
</protein>
<dbReference type="NCBIfam" id="TIGR00756">
    <property type="entry name" value="PPR"/>
    <property type="match status" value="2"/>
</dbReference>
<feature type="repeat" description="PPR" evidence="5">
    <location>
        <begin position="669"/>
        <end position="703"/>
    </location>
</feature>
<dbReference type="PROSITE" id="PS51375">
    <property type="entry name" value="PPR"/>
    <property type="match status" value="3"/>
</dbReference>
<comment type="subunit">
    <text evidence="4">Binds to mitochondrial small subunit 15S rRNA.</text>
</comment>
<comment type="function">
    <text evidence="3">Regulates mitochondrial small subunit maturation by controlling 15S rRNA 5'-end processing. Localizes to the 5' precursor of the 15S rRNA in a position that is subsequently occupied by mS47 in the mature yeast mtSSU. Uses structure and sequence-specific RNA recognition, binding to a single-stranded region of the precursor and specifically recognizing bases -6 to -1. The exchange of Ccm1 for mS47 is coupled to the irreversible removal of precursor rRNA that is accompanied by conformational changes of the mitoribosomal proteins uS5m and mS26. These conformational changes signal completion of 5'-end rRNA processing through protection of the mature 5'-end of the 15S rRNA and stabilization of mS47. The removal of the 5' precursor together with the dissociation of Ccm1 may be catalyzed by the 5'-3' exoribonuclease Pet127. Involved in the specific removal of group I introns in mitochondrial encoded transcripts.</text>
</comment>
<evidence type="ECO:0000313" key="7">
    <source>
        <dbReference type="EMBL" id="KAF2103847.1"/>
    </source>
</evidence>
<organism evidence="7 8">
    <name type="scientific">Rhizodiscina lignyota</name>
    <dbReference type="NCBI Taxonomy" id="1504668"/>
    <lineage>
        <taxon>Eukaryota</taxon>
        <taxon>Fungi</taxon>
        <taxon>Dikarya</taxon>
        <taxon>Ascomycota</taxon>
        <taxon>Pezizomycotina</taxon>
        <taxon>Dothideomycetes</taxon>
        <taxon>Pleosporomycetidae</taxon>
        <taxon>Aulographales</taxon>
        <taxon>Rhizodiscinaceae</taxon>
        <taxon>Rhizodiscina</taxon>
    </lineage>
</organism>
<evidence type="ECO:0000256" key="1">
    <source>
        <dbReference type="ARBA" id="ARBA00006192"/>
    </source>
</evidence>
<evidence type="ECO:0000256" key="4">
    <source>
        <dbReference type="ARBA" id="ARBA00044511"/>
    </source>
</evidence>
<sequence length="949" mass="107954">MQSRAFVCGRCRRLAIRRVEALRDPQWHGKASFISLSDAPSAETLNQNEENDAANGGHPRKQSQAPRDPNLDHVRFLGRSGRYSRHRAQEQEPQDLPIPNRNYDEGKPRSLVNGIRPPQRSQREPVGAASRLHELLNDPAKVDEAWSHFLQYFGRKDSPHFLNPAYQDFKHLQYGNVFGKLLRTVVSQWTMRPTSSHLRPSLVVARMEESGVMRSNFTEDVAWALAQRLLSMDAVIGAEKKGSGADLLVDELLSWWTTFLVRHGSDYAKRTGQPDWIRLLYGTQGQSRVSERSFEVAFSNMLHNFQGNRASLAALALVTCDLFSRPAFLEPVKESKRKDCARFVEFIANTVHRRQLKGSLEALHRRLQGLESSLSQSALNDYLSKLAALPDNALAIVAATKEQGTPEIPEDETNDEPNEDVFGTFTPKDLKDEASKFFVNRLSRAKRSQDFNRLETVWNNIRTHYTEQSRKLDQQIGIKIPGDLYDIVLMEYMAFKKPIQAIEIWNFMIENGTPATTKTWTAMMEGCKRAHDYKGAEDLWTRMLASGMQPDVHAYAVRLSCLMEAQRIKEALAELEAIGRRWREAAIASKTPQPQPTQTAPRKRQATRQEMAHRNVDISDVGDFLHAPKPSIALVNTVLAGALARLKKTPSDLISKILDWARSFQLKPSVYTFNTLINAAFARGDSSEAMQILQQMPESNVEPDLTTFKIILEHTFKQAFLTDLSQPELESKVFGIIDELEKCGLPANDHVLTILIQGLLGQHDNYTAAQAVLEYMYKRNMEPSEFIYSKMISHFFSRSPPHIAGVDAILTRMRNRGHRWNNYMYDRFIEGYAKFGELDKMIRLVRQMSEENRPLSWRSLYEMVSALEYAGEYELMSEVIMDIENQEGIARHGMRSSTGSNSQAFREQRRFYGLISRLREEGKPISGPRTSTPHLTTDSGVDDAFRATA</sequence>
<feature type="region of interest" description="Disordered" evidence="6">
    <location>
        <begin position="922"/>
        <end position="949"/>
    </location>
</feature>
<feature type="region of interest" description="Disordered" evidence="6">
    <location>
        <begin position="49"/>
        <end position="125"/>
    </location>
</feature>
<comment type="similarity">
    <text evidence="1">Belongs to the CCM1 family.</text>
</comment>